<protein>
    <recommendedName>
        <fullName evidence="4">DUF2269 domain-containing protein</fullName>
    </recommendedName>
</protein>
<organism evidence="2 3">
    <name type="scientific">Chryseobacterium lathyri</name>
    <dbReference type="NCBI Taxonomy" id="395933"/>
    <lineage>
        <taxon>Bacteria</taxon>
        <taxon>Pseudomonadati</taxon>
        <taxon>Bacteroidota</taxon>
        <taxon>Flavobacteriia</taxon>
        <taxon>Flavobacteriales</taxon>
        <taxon>Weeksellaceae</taxon>
        <taxon>Chryseobacterium group</taxon>
        <taxon>Chryseobacterium</taxon>
    </lineage>
</organism>
<gene>
    <name evidence="2" type="ORF">CLA01_34190</name>
</gene>
<name>A0A511YDS7_9FLAO</name>
<feature type="transmembrane region" description="Helical" evidence="1">
    <location>
        <begin position="54"/>
        <end position="72"/>
    </location>
</feature>
<feature type="transmembrane region" description="Helical" evidence="1">
    <location>
        <begin position="78"/>
        <end position="97"/>
    </location>
</feature>
<dbReference type="OrthoDB" id="1550631at2"/>
<dbReference type="AlphaFoldDB" id="A0A511YDS7"/>
<dbReference type="Proteomes" id="UP000321150">
    <property type="component" value="Unassembled WGS sequence"/>
</dbReference>
<sequence length="152" mass="17501">MYLFLKLLHILSVIIAIGSNLSYFIWLQRSKQQQYLLFSLKGIKFLDEKIANPAYFISLFTGLCMCYIRGINPLNIDWLFFSLLLFSMMGIVGLGLYSSALSNQIKMLERYDLDPKSYYKAEKKQTIVGIILIIIALIIVTLMVFKPSNIIL</sequence>
<evidence type="ECO:0008006" key="4">
    <source>
        <dbReference type="Google" id="ProtNLM"/>
    </source>
</evidence>
<dbReference type="RefSeq" id="WP_111955390.1">
    <property type="nucleotide sequence ID" value="NZ_BJYI01000014.1"/>
</dbReference>
<keyword evidence="1" id="KW-1133">Transmembrane helix</keyword>
<dbReference type="EMBL" id="BJYI01000014">
    <property type="protein sequence ID" value="GEN73347.1"/>
    <property type="molecule type" value="Genomic_DNA"/>
</dbReference>
<keyword evidence="1" id="KW-0812">Transmembrane</keyword>
<proteinExistence type="predicted"/>
<evidence type="ECO:0000313" key="2">
    <source>
        <dbReference type="EMBL" id="GEN73347.1"/>
    </source>
</evidence>
<evidence type="ECO:0000313" key="3">
    <source>
        <dbReference type="Proteomes" id="UP000321150"/>
    </source>
</evidence>
<feature type="transmembrane region" description="Helical" evidence="1">
    <location>
        <begin position="6"/>
        <end position="26"/>
    </location>
</feature>
<feature type="transmembrane region" description="Helical" evidence="1">
    <location>
        <begin position="126"/>
        <end position="145"/>
    </location>
</feature>
<comment type="caution">
    <text evidence="2">The sequence shown here is derived from an EMBL/GenBank/DDBJ whole genome shotgun (WGS) entry which is preliminary data.</text>
</comment>
<reference evidence="2 3" key="1">
    <citation type="submission" date="2019-07" db="EMBL/GenBank/DDBJ databases">
        <title>Whole genome shotgun sequence of Chryseobacterium lathyri NBRC 105250.</title>
        <authorList>
            <person name="Hosoyama A."/>
            <person name="Uohara A."/>
            <person name="Ohji S."/>
            <person name="Ichikawa N."/>
        </authorList>
    </citation>
    <scope>NUCLEOTIDE SEQUENCE [LARGE SCALE GENOMIC DNA]</scope>
    <source>
        <strain evidence="2 3">NBRC 105250</strain>
    </source>
</reference>
<keyword evidence="1" id="KW-0472">Membrane</keyword>
<dbReference type="Pfam" id="PF10027">
    <property type="entry name" value="DUF2269"/>
    <property type="match status" value="1"/>
</dbReference>
<dbReference type="InterPro" id="IPR018729">
    <property type="entry name" value="DUF2269_transmembrane"/>
</dbReference>
<accession>A0A511YDS7</accession>
<evidence type="ECO:0000256" key="1">
    <source>
        <dbReference type="SAM" id="Phobius"/>
    </source>
</evidence>